<dbReference type="SUPFAM" id="SSF88659">
    <property type="entry name" value="Sigma3 and sigma4 domains of RNA polymerase sigma factors"/>
    <property type="match status" value="1"/>
</dbReference>
<dbReference type="InterPro" id="IPR014284">
    <property type="entry name" value="RNA_pol_sigma-70_dom"/>
</dbReference>
<dbReference type="InterPro" id="IPR013325">
    <property type="entry name" value="RNA_pol_sigma_r2"/>
</dbReference>
<dbReference type="NCBIfam" id="NF009164">
    <property type="entry name" value="PRK12511.1"/>
    <property type="match status" value="1"/>
</dbReference>
<dbReference type="NCBIfam" id="TIGR02937">
    <property type="entry name" value="sigma70-ECF"/>
    <property type="match status" value="1"/>
</dbReference>
<dbReference type="GO" id="GO:0006352">
    <property type="term" value="P:DNA-templated transcription initiation"/>
    <property type="evidence" value="ECO:0007669"/>
    <property type="project" value="InterPro"/>
</dbReference>
<dbReference type="Pfam" id="PF04542">
    <property type="entry name" value="Sigma70_r2"/>
    <property type="match status" value="1"/>
</dbReference>
<dbReference type="RefSeq" id="WP_142664205.1">
    <property type="nucleotide sequence ID" value="NZ_FXTK01000017.1"/>
</dbReference>
<name>A0A521F241_9RHOB</name>
<dbReference type="EMBL" id="FXTK01000017">
    <property type="protein sequence ID" value="SMO90262.1"/>
    <property type="molecule type" value="Genomic_DNA"/>
</dbReference>
<evidence type="ECO:0000259" key="5">
    <source>
        <dbReference type="Pfam" id="PF04542"/>
    </source>
</evidence>
<proteinExistence type="inferred from homology"/>
<dbReference type="Gene3D" id="1.10.1740.10">
    <property type="match status" value="1"/>
</dbReference>
<dbReference type="Gene3D" id="1.10.10.10">
    <property type="entry name" value="Winged helix-like DNA-binding domain superfamily/Winged helix DNA-binding domain"/>
    <property type="match status" value="1"/>
</dbReference>
<dbReference type="SUPFAM" id="SSF88946">
    <property type="entry name" value="Sigma2 domain of RNA polymerase sigma factors"/>
    <property type="match status" value="1"/>
</dbReference>
<keyword evidence="2" id="KW-0805">Transcription regulation</keyword>
<dbReference type="AlphaFoldDB" id="A0A521F241"/>
<dbReference type="PANTHER" id="PTHR43133">
    <property type="entry name" value="RNA POLYMERASE ECF-TYPE SIGMA FACTO"/>
    <property type="match status" value="1"/>
</dbReference>
<evidence type="ECO:0000256" key="3">
    <source>
        <dbReference type="ARBA" id="ARBA00023082"/>
    </source>
</evidence>
<keyword evidence="3" id="KW-0731">Sigma factor</keyword>
<dbReference type="InterPro" id="IPR036388">
    <property type="entry name" value="WH-like_DNA-bd_sf"/>
</dbReference>
<feature type="domain" description="RNA polymerase sigma-70 region 2" evidence="5">
    <location>
        <begin position="11"/>
        <end position="74"/>
    </location>
</feature>
<dbReference type="OrthoDB" id="9803470at2"/>
<keyword evidence="8" id="KW-1185">Reference proteome</keyword>
<keyword evidence="4" id="KW-0804">Transcription</keyword>
<dbReference type="Pfam" id="PF08281">
    <property type="entry name" value="Sigma70_r4_2"/>
    <property type="match status" value="1"/>
</dbReference>
<evidence type="ECO:0000256" key="2">
    <source>
        <dbReference type="ARBA" id="ARBA00023015"/>
    </source>
</evidence>
<protein>
    <submittedName>
        <fullName evidence="7">RNA polymerase sigma-70 factor, ECF subfamily</fullName>
    </submittedName>
</protein>
<dbReference type="InterPro" id="IPR013249">
    <property type="entry name" value="RNA_pol_sigma70_r4_t2"/>
</dbReference>
<evidence type="ECO:0000313" key="8">
    <source>
        <dbReference type="Proteomes" id="UP000319014"/>
    </source>
</evidence>
<dbReference type="GO" id="GO:0016987">
    <property type="term" value="F:sigma factor activity"/>
    <property type="evidence" value="ECO:0007669"/>
    <property type="project" value="UniProtKB-KW"/>
</dbReference>
<accession>A0A521F241</accession>
<reference evidence="7 8" key="1">
    <citation type="submission" date="2017-05" db="EMBL/GenBank/DDBJ databases">
        <authorList>
            <person name="Varghese N."/>
            <person name="Submissions S."/>
        </authorList>
    </citation>
    <scope>NUCLEOTIDE SEQUENCE [LARGE SCALE GENOMIC DNA]</scope>
    <source>
        <strain evidence="7 8">DSM 100094</strain>
    </source>
</reference>
<evidence type="ECO:0000313" key="7">
    <source>
        <dbReference type="EMBL" id="SMO90262.1"/>
    </source>
</evidence>
<dbReference type="PANTHER" id="PTHR43133:SF25">
    <property type="entry name" value="RNA POLYMERASE SIGMA FACTOR RFAY-RELATED"/>
    <property type="match status" value="1"/>
</dbReference>
<dbReference type="InterPro" id="IPR007627">
    <property type="entry name" value="RNA_pol_sigma70_r2"/>
</dbReference>
<dbReference type="Proteomes" id="UP000319014">
    <property type="component" value="Unassembled WGS sequence"/>
</dbReference>
<gene>
    <name evidence="7" type="ORF">SAMN06265221_11756</name>
</gene>
<evidence type="ECO:0000259" key="6">
    <source>
        <dbReference type="Pfam" id="PF08281"/>
    </source>
</evidence>
<evidence type="ECO:0000256" key="1">
    <source>
        <dbReference type="ARBA" id="ARBA00010641"/>
    </source>
</evidence>
<organism evidence="7 8">
    <name type="scientific">Paracoccus laeviglucosivorans</name>
    <dbReference type="NCBI Taxonomy" id="1197861"/>
    <lineage>
        <taxon>Bacteria</taxon>
        <taxon>Pseudomonadati</taxon>
        <taxon>Pseudomonadota</taxon>
        <taxon>Alphaproteobacteria</taxon>
        <taxon>Rhodobacterales</taxon>
        <taxon>Paracoccaceae</taxon>
        <taxon>Paracoccus</taxon>
    </lineage>
</organism>
<sequence length="175" mass="20013">MPKRTREILDLLPRLRRYALVLARNEPDADDLLQEAFLRAHEHRATLDPSRPVRGWLMSILHNAFIDGKRSQRARARREADFAGFIDTQVPASQEMAVRLEQVRAAFFLLPTEQREALHLIAVEEMSYAEAAALLHIPQGTLMSRLARARAALRAYEDGTRTPLRLVQNGDRHES</sequence>
<dbReference type="GO" id="GO:0003677">
    <property type="term" value="F:DNA binding"/>
    <property type="evidence" value="ECO:0007669"/>
    <property type="project" value="InterPro"/>
</dbReference>
<feature type="domain" description="RNA polymerase sigma factor 70 region 4 type 2" evidence="6">
    <location>
        <begin position="103"/>
        <end position="153"/>
    </location>
</feature>
<comment type="similarity">
    <text evidence="1">Belongs to the sigma-70 factor family. ECF subfamily.</text>
</comment>
<evidence type="ECO:0000256" key="4">
    <source>
        <dbReference type="ARBA" id="ARBA00023163"/>
    </source>
</evidence>
<dbReference type="InterPro" id="IPR013324">
    <property type="entry name" value="RNA_pol_sigma_r3/r4-like"/>
</dbReference>
<dbReference type="InterPro" id="IPR039425">
    <property type="entry name" value="RNA_pol_sigma-70-like"/>
</dbReference>